<dbReference type="WBParaSite" id="maker-unitig_30620-snap-gene-0.2-mRNA-1">
    <property type="protein sequence ID" value="maker-unitig_30620-snap-gene-0.2-mRNA-1"/>
    <property type="gene ID" value="maker-unitig_30620-snap-gene-0.2"/>
</dbReference>
<dbReference type="AlphaFoldDB" id="A0A1I8FDK5"/>
<dbReference type="GO" id="GO:0051999">
    <property type="term" value="P:mannosyl-inositol phosphorylceramide biosynthetic process"/>
    <property type="evidence" value="ECO:0007669"/>
    <property type="project" value="TreeGrafter"/>
</dbReference>
<evidence type="ECO:0000313" key="4">
    <source>
        <dbReference type="WBParaSite" id="maker-unitig_30620-snap-gene-0.2-mRNA-1"/>
    </source>
</evidence>
<dbReference type="InterPro" id="IPR051706">
    <property type="entry name" value="Glycosyltransferase_domain"/>
</dbReference>
<name>A0A1I8FDK5_9PLAT</name>
<evidence type="ECO:0000256" key="2">
    <source>
        <dbReference type="SAM" id="MobiDB-lite"/>
    </source>
</evidence>
<dbReference type="Gene3D" id="3.90.550.20">
    <property type="match status" value="1"/>
</dbReference>
<proteinExistence type="predicted"/>
<sequence>YCLSFIAVSARRRRCLSPAQTGGEQSTSWRDLPGRPAGGFIRRGPELPGKGRAVKWAHRGAPLPSSSVVWRRTVMRNITMGLDWEITMVLPTLQHFHRARCNIILWFYFVLAAMLTQPAYCSGLEDSTHPKQVPVSQIADQRLRMPRNRIKTRLGWSGSNLSSSALTGCFSVDDPPELRPHCHLAKLCANIFCDFVRKMERSGGRQRSVEATTEGRRGPASESESKLKVKAGKKKRRTSRRSCSDRAPPAVDIAPLPLPAPRLGLLSSALIAAAAAGCCYSCTRSAGAGSTSPGREPAWLQLTGDPQIDARIRQLAAASRPRRLNLSSRCDGRIPLLLHQIYTSDSVPELYRHSIASCIRRHPDFVYVLWTDTEARRFVAANYPAYLAMFDGYKNTLQRSDALRYFILYHFGVYIDMDVHCLQPFDTLVATEACFFDQERPEQTQILHGTEYSVMNSVIGCVKKHPFLAKVIQNLPRKK</sequence>
<organism evidence="3 4">
    <name type="scientific">Macrostomum lignano</name>
    <dbReference type="NCBI Taxonomy" id="282301"/>
    <lineage>
        <taxon>Eukaryota</taxon>
        <taxon>Metazoa</taxon>
        <taxon>Spiralia</taxon>
        <taxon>Lophotrochozoa</taxon>
        <taxon>Platyhelminthes</taxon>
        <taxon>Rhabditophora</taxon>
        <taxon>Macrostomorpha</taxon>
        <taxon>Macrostomida</taxon>
        <taxon>Macrostomidae</taxon>
        <taxon>Macrostomum</taxon>
    </lineage>
</organism>
<reference evidence="4" key="1">
    <citation type="submission" date="2016-11" db="UniProtKB">
        <authorList>
            <consortium name="WormBaseParasite"/>
        </authorList>
    </citation>
    <scope>IDENTIFICATION</scope>
</reference>
<feature type="compositionally biased region" description="Polar residues" evidence="2">
    <location>
        <begin position="18"/>
        <end position="29"/>
    </location>
</feature>
<dbReference type="PANTHER" id="PTHR32385:SF15">
    <property type="entry name" value="INOSITOL PHOSPHOCERAMIDE MANNOSYLTRANSFERASE 1"/>
    <property type="match status" value="1"/>
</dbReference>
<evidence type="ECO:0000256" key="1">
    <source>
        <dbReference type="ARBA" id="ARBA00022679"/>
    </source>
</evidence>
<feature type="region of interest" description="Disordered" evidence="2">
    <location>
        <begin position="17"/>
        <end position="41"/>
    </location>
</feature>
<dbReference type="Pfam" id="PF04488">
    <property type="entry name" value="Gly_transf_sug"/>
    <property type="match status" value="1"/>
</dbReference>
<feature type="region of interest" description="Disordered" evidence="2">
    <location>
        <begin position="204"/>
        <end position="250"/>
    </location>
</feature>
<protein>
    <submittedName>
        <fullName evidence="4">Nucleotid_trans domain-containing protein</fullName>
    </submittedName>
</protein>
<dbReference type="Proteomes" id="UP000095280">
    <property type="component" value="Unplaced"/>
</dbReference>
<dbReference type="InterPro" id="IPR029044">
    <property type="entry name" value="Nucleotide-diphossugar_trans"/>
</dbReference>
<dbReference type="GO" id="GO:0016020">
    <property type="term" value="C:membrane"/>
    <property type="evidence" value="ECO:0007669"/>
    <property type="project" value="GOC"/>
</dbReference>
<dbReference type="GO" id="GO:0000030">
    <property type="term" value="F:mannosyltransferase activity"/>
    <property type="evidence" value="ECO:0007669"/>
    <property type="project" value="TreeGrafter"/>
</dbReference>
<feature type="compositionally biased region" description="Basic residues" evidence="2">
    <location>
        <begin position="228"/>
        <end position="240"/>
    </location>
</feature>
<keyword evidence="1" id="KW-0808">Transferase</keyword>
<accession>A0A1I8FDK5</accession>
<evidence type="ECO:0000313" key="3">
    <source>
        <dbReference type="Proteomes" id="UP000095280"/>
    </source>
</evidence>
<dbReference type="PANTHER" id="PTHR32385">
    <property type="entry name" value="MANNOSYL PHOSPHORYLINOSITOL CERAMIDE SYNTHASE"/>
    <property type="match status" value="1"/>
</dbReference>
<feature type="compositionally biased region" description="Basic and acidic residues" evidence="2">
    <location>
        <begin position="213"/>
        <end position="227"/>
    </location>
</feature>
<dbReference type="InterPro" id="IPR007577">
    <property type="entry name" value="GlycoTrfase_DXD_sugar-bd_CS"/>
</dbReference>
<keyword evidence="3" id="KW-1185">Reference proteome</keyword>
<dbReference type="SUPFAM" id="SSF53448">
    <property type="entry name" value="Nucleotide-diphospho-sugar transferases"/>
    <property type="match status" value="1"/>
</dbReference>